<organism evidence="7 8">
    <name type="scientific">Teladorsagia circumcincta</name>
    <name type="common">Brown stomach worm</name>
    <name type="synonym">Ostertagia circumcincta</name>
    <dbReference type="NCBI Taxonomy" id="45464"/>
    <lineage>
        <taxon>Eukaryota</taxon>
        <taxon>Metazoa</taxon>
        <taxon>Ecdysozoa</taxon>
        <taxon>Nematoda</taxon>
        <taxon>Chromadorea</taxon>
        <taxon>Rhabditida</taxon>
        <taxon>Rhabditina</taxon>
        <taxon>Rhabditomorpha</taxon>
        <taxon>Strongyloidea</taxon>
        <taxon>Trichostrongylidae</taxon>
        <taxon>Teladorsagia</taxon>
    </lineage>
</organism>
<evidence type="ECO:0000256" key="6">
    <source>
        <dbReference type="PROSITE-ProRule" id="PRU00103"/>
    </source>
</evidence>
<dbReference type="PROSITE" id="PS50077">
    <property type="entry name" value="HEAT_REPEAT"/>
    <property type="match status" value="1"/>
</dbReference>
<dbReference type="InterPro" id="IPR011989">
    <property type="entry name" value="ARM-like"/>
</dbReference>
<evidence type="ECO:0000256" key="1">
    <source>
        <dbReference type="ARBA" id="ARBA00004496"/>
    </source>
</evidence>
<feature type="repeat" description="HEAT" evidence="6">
    <location>
        <begin position="63"/>
        <end position="82"/>
    </location>
</feature>
<evidence type="ECO:0000256" key="3">
    <source>
        <dbReference type="ARBA" id="ARBA00022490"/>
    </source>
</evidence>
<comment type="subcellular location">
    <subcellularLocation>
        <location evidence="1">Cytoplasm</location>
    </subcellularLocation>
</comment>
<dbReference type="EMBL" id="KZ415089">
    <property type="protein sequence ID" value="PIO53316.1"/>
    <property type="molecule type" value="Genomic_DNA"/>
</dbReference>
<protein>
    <submittedName>
        <fullName evidence="7">HEAT repeat protein</fullName>
    </submittedName>
</protein>
<dbReference type="GO" id="GO:0005737">
    <property type="term" value="C:cytoplasm"/>
    <property type="evidence" value="ECO:0007669"/>
    <property type="project" value="UniProtKB-SubCell"/>
</dbReference>
<evidence type="ECO:0000313" key="7">
    <source>
        <dbReference type="EMBL" id="PIO53316.1"/>
    </source>
</evidence>
<accession>A0A2G9T5U2</accession>
<dbReference type="GO" id="GO:0006606">
    <property type="term" value="P:protein import into nucleus"/>
    <property type="evidence" value="ECO:0007669"/>
    <property type="project" value="InterPro"/>
</dbReference>
<dbReference type="InterPro" id="IPR016024">
    <property type="entry name" value="ARM-type_fold"/>
</dbReference>
<dbReference type="Gene3D" id="1.25.10.10">
    <property type="entry name" value="Leucine-rich Repeat Variant"/>
    <property type="match status" value="1"/>
</dbReference>
<evidence type="ECO:0000313" key="8">
    <source>
        <dbReference type="Proteomes" id="UP000230423"/>
    </source>
</evidence>
<keyword evidence="8" id="KW-1185">Reference proteome</keyword>
<keyword evidence="3" id="KW-0963">Cytoplasm</keyword>
<dbReference type="AlphaFoldDB" id="A0A2G9T5U2"/>
<dbReference type="InterPro" id="IPR021133">
    <property type="entry name" value="HEAT_type_2"/>
</dbReference>
<evidence type="ECO:0000256" key="2">
    <source>
        <dbReference type="ARBA" id="ARBA00022448"/>
    </source>
</evidence>
<dbReference type="SUPFAM" id="SSF48371">
    <property type="entry name" value="ARM repeat"/>
    <property type="match status" value="1"/>
</dbReference>
<evidence type="ECO:0000256" key="4">
    <source>
        <dbReference type="ARBA" id="ARBA00022737"/>
    </source>
</evidence>
<dbReference type="Pfam" id="PF13513">
    <property type="entry name" value="HEAT_EZ"/>
    <property type="match status" value="1"/>
</dbReference>
<dbReference type="PANTHER" id="PTHR10527">
    <property type="entry name" value="IMPORTIN BETA"/>
    <property type="match status" value="1"/>
</dbReference>
<dbReference type="OrthoDB" id="951172at2759"/>
<sequence>RCSAASLDVLASIFKQELLPILLPILKEALFHPEWEVKESGILALGAVAEGCMTGITPHLHELIPFLLNMLDDKKPLVRFVF</sequence>
<keyword evidence="4" id="KW-0677">Repeat</keyword>
<proteinExistence type="predicted"/>
<evidence type="ECO:0000256" key="5">
    <source>
        <dbReference type="ARBA" id="ARBA00022927"/>
    </source>
</evidence>
<dbReference type="InterPro" id="IPR040122">
    <property type="entry name" value="Importin_beta"/>
</dbReference>
<keyword evidence="5" id="KW-0653">Protein transport</keyword>
<name>A0A2G9T5U2_TELCI</name>
<gene>
    <name evidence="7" type="ORF">TELCIR_25351</name>
</gene>
<reference evidence="7 8" key="1">
    <citation type="submission" date="2015-09" db="EMBL/GenBank/DDBJ databases">
        <title>Draft genome of the parasitic nematode Teladorsagia circumcincta isolate WARC Sus (inbred).</title>
        <authorList>
            <person name="Mitreva M."/>
        </authorList>
    </citation>
    <scope>NUCLEOTIDE SEQUENCE [LARGE SCALE GENOMIC DNA]</scope>
    <source>
        <strain evidence="7 8">S</strain>
    </source>
</reference>
<feature type="non-terminal residue" evidence="7">
    <location>
        <position position="1"/>
    </location>
</feature>
<keyword evidence="2" id="KW-0813">Transport</keyword>
<dbReference type="Proteomes" id="UP000230423">
    <property type="component" value="Unassembled WGS sequence"/>
</dbReference>